<dbReference type="STRING" id="1121959.SAMN02746009_03606"/>
<dbReference type="RefSeq" id="WP_073288122.1">
    <property type="nucleotide sequence ID" value="NZ_FRAS01000025.1"/>
</dbReference>
<evidence type="ECO:0000259" key="2">
    <source>
        <dbReference type="Pfam" id="PF07510"/>
    </source>
</evidence>
<evidence type="ECO:0008006" key="5">
    <source>
        <dbReference type="Google" id="ProtNLM"/>
    </source>
</evidence>
<dbReference type="OrthoDB" id="9798761at2"/>
<proteinExistence type="predicted"/>
<dbReference type="Proteomes" id="UP000183947">
    <property type="component" value="Unassembled WGS sequence"/>
</dbReference>
<feature type="domain" description="GmrSD restriction endonucleases C-terminal" evidence="2">
    <location>
        <begin position="431"/>
        <end position="555"/>
    </location>
</feature>
<evidence type="ECO:0000313" key="3">
    <source>
        <dbReference type="EMBL" id="SHL90986.1"/>
    </source>
</evidence>
<organism evidence="3 4">
    <name type="scientific">Hymenobacter psychrotolerans DSM 18569</name>
    <dbReference type="NCBI Taxonomy" id="1121959"/>
    <lineage>
        <taxon>Bacteria</taxon>
        <taxon>Pseudomonadati</taxon>
        <taxon>Bacteroidota</taxon>
        <taxon>Cytophagia</taxon>
        <taxon>Cytophagales</taxon>
        <taxon>Hymenobacteraceae</taxon>
        <taxon>Hymenobacter</taxon>
    </lineage>
</organism>
<dbReference type="InterPro" id="IPR004919">
    <property type="entry name" value="GmrSD_N"/>
</dbReference>
<dbReference type="EMBL" id="FRAS01000025">
    <property type="protein sequence ID" value="SHL90986.1"/>
    <property type="molecule type" value="Genomic_DNA"/>
</dbReference>
<name>A0A1M7EH96_9BACT</name>
<sequence length="565" mass="64463">MEASSTIKKMLAGNKIVVPSYQRAYSWETEAKKENSTRQVNVFLRDLEQYNTSLAKTPYYFGHFLFEEKTKEDFAVIDGQQRLTTLVIFLSALFTRLQAVRPLTDSEAEAKEDMIKRNSTYRFETVDYDRQLFKDYVINQEQADNSGLNTTSAKRIVAAFDFFTAVLAEKDEAYLVKMLETISAATCTTHPVRDESEAIQMFIFQNNRGKKPSNLEIIKAQFMFAVHLQGGEAKNSLIEEIKERFESIYKSISSIEGTVKEDDVLGYTIQVYFNSLSEGNALERINKKLAVADPVPFVKAFTLALYTSFRHLTTFFRIHEPQHHEIHSLVTLGGFSLAIPFIIKAYSFGLPVQDICQLCASLESVVLRSRVIGTRADLTSRLNDVYSAFTKENASIAPIVNRVNYLKTTTDWWYAYWNKNELEKALQGWLHPATARFLLWKYENHLQGKGKNGYALSRFDAVTRPELEHIAPQTPTKGEPVAAGYPVYDEEFRNQYIDCLGNYLLLSKSHNCSVGNSPFAEKRASYTHTAQQREIQDLSAETNTWTRQMITDRKAGIIGFITECL</sequence>
<evidence type="ECO:0000259" key="1">
    <source>
        <dbReference type="Pfam" id="PF03235"/>
    </source>
</evidence>
<dbReference type="Pfam" id="PF07510">
    <property type="entry name" value="GmrSD_C"/>
    <property type="match status" value="1"/>
</dbReference>
<dbReference type="PANTHER" id="PTHR35149:SF1">
    <property type="entry name" value="DUF5655 DOMAIN-CONTAINING PROTEIN"/>
    <property type="match status" value="1"/>
</dbReference>
<dbReference type="InterPro" id="IPR011089">
    <property type="entry name" value="GmrSD_C"/>
</dbReference>
<gene>
    <name evidence="3" type="ORF">SAMN02746009_03606</name>
</gene>
<reference evidence="4" key="1">
    <citation type="submission" date="2016-11" db="EMBL/GenBank/DDBJ databases">
        <authorList>
            <person name="Varghese N."/>
            <person name="Submissions S."/>
        </authorList>
    </citation>
    <scope>NUCLEOTIDE SEQUENCE [LARGE SCALE GENOMIC DNA]</scope>
    <source>
        <strain evidence="4">DSM 18569</strain>
    </source>
</reference>
<evidence type="ECO:0000313" key="4">
    <source>
        <dbReference type="Proteomes" id="UP000183947"/>
    </source>
</evidence>
<protein>
    <recommendedName>
        <fullName evidence="5">DUF262 domain-containing protein</fullName>
    </recommendedName>
</protein>
<accession>A0A1M7EH96</accession>
<keyword evidence="4" id="KW-1185">Reference proteome</keyword>
<dbReference type="Pfam" id="PF03235">
    <property type="entry name" value="GmrSD_N"/>
    <property type="match status" value="1"/>
</dbReference>
<dbReference type="PANTHER" id="PTHR35149">
    <property type="entry name" value="SLL5132 PROTEIN"/>
    <property type="match status" value="1"/>
</dbReference>
<dbReference type="AlphaFoldDB" id="A0A1M7EH96"/>
<feature type="domain" description="GmrSD restriction endonucleases N-terminal" evidence="1">
    <location>
        <begin position="7"/>
        <end position="223"/>
    </location>
</feature>